<dbReference type="GO" id="GO:0016746">
    <property type="term" value="F:acyltransferase activity"/>
    <property type="evidence" value="ECO:0007669"/>
    <property type="project" value="UniProtKB-KW"/>
</dbReference>
<dbReference type="Proteomes" id="UP001449178">
    <property type="component" value="Chromosome"/>
</dbReference>
<keyword evidence="2" id="KW-0012">Acyltransferase</keyword>
<dbReference type="Pfam" id="PF13480">
    <property type="entry name" value="Acetyltransf_6"/>
    <property type="match status" value="1"/>
</dbReference>
<name>A0ABZ3BZE2_9GAMM</name>
<dbReference type="InterPro" id="IPR038740">
    <property type="entry name" value="BioF2-like_GNAT_dom"/>
</dbReference>
<organism evidence="2 3">
    <name type="scientific">Ignatzschineria larvae DSM 13226</name>
    <dbReference type="NCBI Taxonomy" id="1111732"/>
    <lineage>
        <taxon>Bacteria</taxon>
        <taxon>Pseudomonadati</taxon>
        <taxon>Pseudomonadota</taxon>
        <taxon>Gammaproteobacteria</taxon>
        <taxon>Cardiobacteriales</taxon>
        <taxon>Ignatzschineriaceae</taxon>
        <taxon>Ignatzschineria</taxon>
    </lineage>
</organism>
<dbReference type="SUPFAM" id="SSF55729">
    <property type="entry name" value="Acyl-CoA N-acyltransferases (Nat)"/>
    <property type="match status" value="1"/>
</dbReference>
<proteinExistence type="predicted"/>
<sequence>MTNKEKYTLLCQEEKSIPIYQQYWWLDAVATNSWDVVLIEKSGVIQAALPYVLKKKYGLTIITQPQLTQFLGPWVRHQESKVSTLLSREKELLQELFNLLPNFDLYRQNWSPERTNWLPLYWRDYRQTTRYTYQFNQPLEVDDIWKKLDSNTRRHLRKAEEELEIIRDLPIDNFIELNKKVFAKQNLSLPFSEELIKQINEACLRHNSGTCFYAVDKNQKIHAALYLIWDELSTHCIMSGSDPEIRNSSAVSLCQWNGIKFAAEIGKSFDFCGSMMEAVERLFRGFGATQIPYFSISKVNSRLLKSYFAIKDIFGKK</sequence>
<gene>
    <name evidence="2" type="ORF">WMO13_00615</name>
</gene>
<dbReference type="EC" id="2.3.1.-" evidence="2"/>
<evidence type="ECO:0000313" key="3">
    <source>
        <dbReference type="Proteomes" id="UP001449178"/>
    </source>
</evidence>
<dbReference type="EMBL" id="CP150637">
    <property type="protein sequence ID" value="WZW87915.1"/>
    <property type="molecule type" value="Genomic_DNA"/>
</dbReference>
<dbReference type="Gene3D" id="3.40.630.30">
    <property type="match status" value="1"/>
</dbReference>
<reference evidence="2 3" key="1">
    <citation type="submission" date="2024-03" db="EMBL/GenBank/DDBJ databases">
        <title>Complete Genome Sequence and Annotation of Ignatzschineria larvae DSM 13226.</title>
        <authorList>
            <person name="Cantrell E."/>
            <person name="Burcham Z.M."/>
        </authorList>
    </citation>
    <scope>NUCLEOTIDE SEQUENCE [LARGE SCALE GENOMIC DNA]</scope>
    <source>
        <strain evidence="2 3">DSM 13226</strain>
    </source>
</reference>
<feature type="domain" description="BioF2-like acetyltransferase" evidence="1">
    <location>
        <begin position="150"/>
        <end position="273"/>
    </location>
</feature>
<evidence type="ECO:0000313" key="2">
    <source>
        <dbReference type="EMBL" id="WZW87915.1"/>
    </source>
</evidence>
<dbReference type="RefSeq" id="WP_034855934.1">
    <property type="nucleotide sequence ID" value="NZ_AZOD01000028.1"/>
</dbReference>
<dbReference type="InterPro" id="IPR016181">
    <property type="entry name" value="Acyl_CoA_acyltransferase"/>
</dbReference>
<accession>A0ABZ3BZE2</accession>
<evidence type="ECO:0000259" key="1">
    <source>
        <dbReference type="Pfam" id="PF13480"/>
    </source>
</evidence>
<keyword evidence="2" id="KW-0808">Transferase</keyword>
<keyword evidence="3" id="KW-1185">Reference proteome</keyword>
<protein>
    <submittedName>
        <fullName evidence="2">GNAT family N-acetyltransferase</fullName>
        <ecNumber evidence="2">2.3.1.-</ecNumber>
    </submittedName>
</protein>